<dbReference type="SMART" id="SM00324">
    <property type="entry name" value="RhoGAP"/>
    <property type="match status" value="1"/>
</dbReference>
<dbReference type="GO" id="GO:0007165">
    <property type="term" value="P:signal transduction"/>
    <property type="evidence" value="ECO:0007669"/>
    <property type="project" value="InterPro"/>
</dbReference>
<gene>
    <name evidence="2" type="ORF">HPP92_027023</name>
</gene>
<dbReference type="Proteomes" id="UP000639772">
    <property type="component" value="Unassembled WGS sequence"/>
</dbReference>
<dbReference type="Gene3D" id="1.10.555.10">
    <property type="entry name" value="Rho GTPase activation protein"/>
    <property type="match status" value="1"/>
</dbReference>
<evidence type="ECO:0000313" key="3">
    <source>
        <dbReference type="Proteomes" id="UP000639772"/>
    </source>
</evidence>
<dbReference type="Pfam" id="PF00620">
    <property type="entry name" value="RhoGAP"/>
    <property type="match status" value="1"/>
</dbReference>
<protein>
    <recommendedName>
        <fullName evidence="1">Rho-GAP domain-containing protein</fullName>
    </recommendedName>
</protein>
<feature type="domain" description="Rho-GAP" evidence="1">
    <location>
        <begin position="131"/>
        <end position="313"/>
    </location>
</feature>
<organism evidence="2 3">
    <name type="scientific">Vanilla planifolia</name>
    <name type="common">Vanilla</name>
    <dbReference type="NCBI Taxonomy" id="51239"/>
    <lineage>
        <taxon>Eukaryota</taxon>
        <taxon>Viridiplantae</taxon>
        <taxon>Streptophyta</taxon>
        <taxon>Embryophyta</taxon>
        <taxon>Tracheophyta</taxon>
        <taxon>Spermatophyta</taxon>
        <taxon>Magnoliopsida</taxon>
        <taxon>Liliopsida</taxon>
        <taxon>Asparagales</taxon>
        <taxon>Orchidaceae</taxon>
        <taxon>Vanilloideae</taxon>
        <taxon>Vanilleae</taxon>
        <taxon>Vanilla</taxon>
    </lineage>
</organism>
<evidence type="ECO:0000313" key="2">
    <source>
        <dbReference type="EMBL" id="KAG0449932.1"/>
    </source>
</evidence>
<dbReference type="AlphaFoldDB" id="A0A835U692"/>
<dbReference type="PANTHER" id="PTHR47367">
    <property type="entry name" value="AUXIN-REGULATED PROTEIN-LIKE"/>
    <property type="match status" value="1"/>
</dbReference>
<dbReference type="PROSITE" id="PS50238">
    <property type="entry name" value="RHOGAP"/>
    <property type="match status" value="1"/>
</dbReference>
<sequence length="368" mass="40822">MLAKDAGENVVDAADRVGALFRNRWAVIQQARQCRPRGPPGETYQERFISAAAATGTLLRKGMKETKEKVAAGRMKVEEAIYLYRCLNERELASLVLVCMAAKKTAGKSKVILSNIECWQKGIARNELFGAPIEVIVQRQHSSSPVPEALVKCADNLIVSGLHTEHLFKLEGDKKVVCHLISLFNKDWNAPLPDGVNPIDVAALMKCYLASLPEPLTTFSLYHDIRVARSNINDMRNVLKKLPNVCYMTLEFVTTFLLRVSQKASLNKMDASSLAVEFAPIIMWQQGDSPVDFCGYLHYISKGPHITDAGPTFAGHDYLSDEDDYGNVASRIPLDDDNPQPDYGAIEGFMYRNRILVDMTNILGSTGI</sequence>
<dbReference type="PANTHER" id="PTHR47367:SF1">
    <property type="entry name" value="OS07G0486500 PROTEIN"/>
    <property type="match status" value="1"/>
</dbReference>
<dbReference type="CDD" id="cd00159">
    <property type="entry name" value="RhoGAP"/>
    <property type="match status" value="1"/>
</dbReference>
<dbReference type="EMBL" id="JADCNM010000152">
    <property type="protein sequence ID" value="KAG0449932.1"/>
    <property type="molecule type" value="Genomic_DNA"/>
</dbReference>
<proteinExistence type="predicted"/>
<evidence type="ECO:0000259" key="1">
    <source>
        <dbReference type="PROSITE" id="PS50238"/>
    </source>
</evidence>
<name>A0A835U692_VANPL</name>
<reference evidence="2 3" key="1">
    <citation type="journal article" date="2020" name="Nat. Food">
        <title>A phased Vanilla planifolia genome enables genetic improvement of flavour and production.</title>
        <authorList>
            <person name="Hasing T."/>
            <person name="Tang H."/>
            <person name="Brym M."/>
            <person name="Khazi F."/>
            <person name="Huang T."/>
            <person name="Chambers A.H."/>
        </authorList>
    </citation>
    <scope>NUCLEOTIDE SEQUENCE [LARGE SCALE GENOMIC DNA]</scope>
    <source>
        <tissue evidence="2">Leaf</tissue>
    </source>
</reference>
<dbReference type="SUPFAM" id="SSF48350">
    <property type="entry name" value="GTPase activation domain, GAP"/>
    <property type="match status" value="1"/>
</dbReference>
<dbReference type="InterPro" id="IPR000198">
    <property type="entry name" value="RhoGAP_dom"/>
</dbReference>
<accession>A0A835U692</accession>
<dbReference type="InterPro" id="IPR008936">
    <property type="entry name" value="Rho_GTPase_activation_prot"/>
</dbReference>
<comment type="caution">
    <text evidence="2">The sequence shown here is derived from an EMBL/GenBank/DDBJ whole genome shotgun (WGS) entry which is preliminary data.</text>
</comment>
<dbReference type="OrthoDB" id="19923at2759"/>